<sequence>MAPRRVSPLSLSLTLRRYAAVWWLVRLFQRKRDNTWWQGMVARHGGKAWWA</sequence>
<keyword evidence="4" id="KW-1185">Reference proteome</keyword>
<protein>
    <submittedName>
        <fullName evidence="2">Uncharacterized protein</fullName>
    </submittedName>
</protein>
<organism evidence="2 3">
    <name type="scientific">Actinomadura livida</name>
    <dbReference type="NCBI Taxonomy" id="79909"/>
    <lineage>
        <taxon>Bacteria</taxon>
        <taxon>Bacillati</taxon>
        <taxon>Actinomycetota</taxon>
        <taxon>Actinomycetes</taxon>
        <taxon>Streptosporangiales</taxon>
        <taxon>Thermomonosporaceae</taxon>
        <taxon>Actinomadura</taxon>
    </lineage>
</organism>
<reference evidence="1" key="3">
    <citation type="submission" date="2023-12" db="EMBL/GenBank/DDBJ databases">
        <authorList>
            <person name="Sun Q."/>
            <person name="Inoue M."/>
        </authorList>
    </citation>
    <scope>NUCLEOTIDE SEQUENCE</scope>
    <source>
        <strain evidence="1">JCM 10667</strain>
    </source>
</reference>
<proteinExistence type="predicted"/>
<dbReference type="EMBL" id="JACHMV010000001">
    <property type="protein sequence ID" value="MBB4777041.1"/>
    <property type="molecule type" value="Genomic_DNA"/>
</dbReference>
<dbReference type="Proteomes" id="UP000549343">
    <property type="component" value="Unassembled WGS sequence"/>
</dbReference>
<accession>A0A7W7IH71</accession>
<reference evidence="1 4" key="1">
    <citation type="journal article" date="2019" name="Int. J. Syst. Evol. Microbiol.">
        <title>The Global Catalogue of Microorganisms (GCM) 10K type strain sequencing project: providing services to taxonomists for standard genome sequencing and annotation.</title>
        <authorList>
            <consortium name="The Broad Institute Genomics Platform"/>
            <consortium name="The Broad Institute Genome Sequencing Center for Infectious Disease"/>
            <person name="Wu L."/>
            <person name="Ma J."/>
        </authorList>
    </citation>
    <scope>NUCLEOTIDE SEQUENCE [LARGE SCALE GENOMIC DNA]</scope>
    <source>
        <strain evidence="1 4">JCM 10667</strain>
    </source>
</reference>
<dbReference type="EMBL" id="BAAAHD010000098">
    <property type="protein sequence ID" value="GAA0600968.1"/>
    <property type="molecule type" value="Genomic_DNA"/>
</dbReference>
<evidence type="ECO:0000313" key="4">
    <source>
        <dbReference type="Proteomes" id="UP001501427"/>
    </source>
</evidence>
<name>A0A7W7IH71_9ACTN</name>
<reference evidence="2 3" key="2">
    <citation type="submission" date="2020-08" db="EMBL/GenBank/DDBJ databases">
        <title>Sequencing the genomes of 1000 actinobacteria strains.</title>
        <authorList>
            <person name="Klenk H.-P."/>
        </authorList>
    </citation>
    <scope>NUCLEOTIDE SEQUENCE [LARGE SCALE GENOMIC DNA]</scope>
    <source>
        <strain evidence="2 3">DSM 44772</strain>
    </source>
</reference>
<evidence type="ECO:0000313" key="2">
    <source>
        <dbReference type="EMBL" id="MBB4777041.1"/>
    </source>
</evidence>
<dbReference type="AlphaFoldDB" id="A0A7W7IH71"/>
<evidence type="ECO:0000313" key="3">
    <source>
        <dbReference type="Proteomes" id="UP000549343"/>
    </source>
</evidence>
<evidence type="ECO:0000313" key="1">
    <source>
        <dbReference type="EMBL" id="GAA0600968.1"/>
    </source>
</evidence>
<gene>
    <name evidence="2" type="ORF">F4557_005459</name>
    <name evidence="1" type="ORF">GCM10009546_73700</name>
</gene>
<dbReference type="Proteomes" id="UP001501427">
    <property type="component" value="Unassembled WGS sequence"/>
</dbReference>
<comment type="caution">
    <text evidence="2">The sequence shown here is derived from an EMBL/GenBank/DDBJ whole genome shotgun (WGS) entry which is preliminary data.</text>
</comment>